<dbReference type="GO" id="GO:0030288">
    <property type="term" value="C:outer membrane-bounded periplasmic space"/>
    <property type="evidence" value="ECO:0007669"/>
    <property type="project" value="TreeGrafter"/>
</dbReference>
<dbReference type="Pfam" id="PF17188">
    <property type="entry name" value="MucB_RseB_C"/>
    <property type="match status" value="1"/>
</dbReference>
<dbReference type="Gene3D" id="2.50.20.10">
    <property type="entry name" value="Lipoprotein localisation LolA/LolB/LppX"/>
    <property type="match status" value="1"/>
</dbReference>
<comment type="similarity">
    <text evidence="2">Belongs to the RseB family.</text>
</comment>
<dbReference type="OrthoDB" id="7067274at2"/>
<sequence>MQRLARDRSPWRSRRWPWVLILGWVLSLGIAVGTRGARADDEPTVQAARLLERMTRALRTLDYQGTLVYLIDNRLETLYLTHRIAQGRVQERLVSLSGPVRTLDRERDRVTCLLPDAQPLSVARHAAPSRSATGPIDPVALAGRYHIEVRGAARVAGRDASVLMIRPRDQLRYGYQFYLDRATGLPLKSDLINAQGEAIEQLLFTSIDLGSETPSAAPAAAAQGSAARSAGAPETLPQSPPAPTRWRFDGRPPGFELAAHDLMEDGQGAAVEHFVFSDQLSSYSLFIEPGAADGLRGGTRIGAVHAAGGLVNGHQVTAVGEVPAATVAAAVAGLGWAADGAPP</sequence>
<dbReference type="EMBL" id="CP020370">
    <property type="protein sequence ID" value="AUB80948.1"/>
    <property type="molecule type" value="Genomic_DNA"/>
</dbReference>
<evidence type="ECO:0000259" key="7">
    <source>
        <dbReference type="Pfam" id="PF17188"/>
    </source>
</evidence>
<organism evidence="8 9">
    <name type="scientific">Candidatus Thiodictyon syntrophicum</name>
    <dbReference type="NCBI Taxonomy" id="1166950"/>
    <lineage>
        <taxon>Bacteria</taxon>
        <taxon>Pseudomonadati</taxon>
        <taxon>Pseudomonadota</taxon>
        <taxon>Gammaproteobacteria</taxon>
        <taxon>Chromatiales</taxon>
        <taxon>Chromatiaceae</taxon>
        <taxon>Thiodictyon</taxon>
    </lineage>
</organism>
<dbReference type="PANTHER" id="PTHR38782">
    <property type="match status" value="1"/>
</dbReference>
<evidence type="ECO:0000313" key="8">
    <source>
        <dbReference type="EMBL" id="AUB80948.1"/>
    </source>
</evidence>
<dbReference type="GO" id="GO:0045152">
    <property type="term" value="F:antisigma factor binding"/>
    <property type="evidence" value="ECO:0007669"/>
    <property type="project" value="TreeGrafter"/>
</dbReference>
<evidence type="ECO:0000256" key="2">
    <source>
        <dbReference type="ARBA" id="ARBA00008150"/>
    </source>
</evidence>
<evidence type="ECO:0000313" key="9">
    <source>
        <dbReference type="Proteomes" id="UP000232638"/>
    </source>
</evidence>
<dbReference type="Pfam" id="PF03888">
    <property type="entry name" value="MucB_RseB"/>
    <property type="match status" value="1"/>
</dbReference>
<proteinExistence type="inferred from homology"/>
<dbReference type="PIRSF" id="PIRSF005427">
    <property type="entry name" value="RseB"/>
    <property type="match status" value="1"/>
</dbReference>
<dbReference type="Gene3D" id="3.30.200.100">
    <property type="entry name" value="MucB/RseB, C-terminal domain"/>
    <property type="match status" value="1"/>
</dbReference>
<feature type="compositionally biased region" description="Low complexity" evidence="5">
    <location>
        <begin position="214"/>
        <end position="233"/>
    </location>
</feature>
<accession>A0A2K8U5S8</accession>
<dbReference type="Proteomes" id="UP000232638">
    <property type="component" value="Chromosome"/>
</dbReference>
<keyword evidence="3" id="KW-0732">Signal</keyword>
<dbReference type="InterPro" id="IPR038484">
    <property type="entry name" value="MucB/RseB_C_sf"/>
</dbReference>
<dbReference type="RefSeq" id="WP_100918728.1">
    <property type="nucleotide sequence ID" value="NZ_CP020370.1"/>
</dbReference>
<evidence type="ECO:0000259" key="6">
    <source>
        <dbReference type="Pfam" id="PF03888"/>
    </source>
</evidence>
<feature type="domain" description="MucB/RseB N-terminal" evidence="6">
    <location>
        <begin position="47"/>
        <end position="215"/>
    </location>
</feature>
<dbReference type="AlphaFoldDB" id="A0A2K8U5S8"/>
<gene>
    <name evidence="8" type="ORF">THSYN_08305</name>
</gene>
<keyword evidence="9" id="KW-1185">Reference proteome</keyword>
<name>A0A2K8U5S8_9GAMM</name>
<dbReference type="KEGG" id="tsy:THSYN_08305"/>
<dbReference type="GO" id="GO:0032885">
    <property type="term" value="P:regulation of polysaccharide biosynthetic process"/>
    <property type="evidence" value="ECO:0007669"/>
    <property type="project" value="TreeGrafter"/>
</dbReference>
<feature type="region of interest" description="Disordered" evidence="5">
    <location>
        <begin position="214"/>
        <end position="251"/>
    </location>
</feature>
<protein>
    <submittedName>
        <fullName evidence="8">Transcriptional regulator</fullName>
    </submittedName>
</protein>
<dbReference type="InterPro" id="IPR033434">
    <property type="entry name" value="MucB/RseB_N"/>
</dbReference>
<keyword evidence="4" id="KW-0574">Periplasm</keyword>
<evidence type="ECO:0000256" key="5">
    <source>
        <dbReference type="SAM" id="MobiDB-lite"/>
    </source>
</evidence>
<reference evidence="8 9" key="1">
    <citation type="submission" date="2017-03" db="EMBL/GenBank/DDBJ databases">
        <title>Complete genome sequence of Candidatus 'Thiodictyon syntrophicum' sp. nov. strain Cad16T, a photolithoautotroph purple sulfur bacterium isolated from an alpine meromictic lake.</title>
        <authorList>
            <person name="Luedin S.M."/>
            <person name="Pothier J.F."/>
            <person name="Danza F."/>
            <person name="Storelli N."/>
            <person name="Wittwer M."/>
            <person name="Tonolla M."/>
        </authorList>
    </citation>
    <scope>NUCLEOTIDE SEQUENCE [LARGE SCALE GENOMIC DNA]</scope>
    <source>
        <strain evidence="8 9">Cad16T</strain>
    </source>
</reference>
<feature type="domain" description="MucB/RseB C-terminal" evidence="7">
    <location>
        <begin position="243"/>
        <end position="332"/>
    </location>
</feature>
<evidence type="ECO:0000256" key="3">
    <source>
        <dbReference type="ARBA" id="ARBA00022729"/>
    </source>
</evidence>
<evidence type="ECO:0000256" key="4">
    <source>
        <dbReference type="ARBA" id="ARBA00022764"/>
    </source>
</evidence>
<dbReference type="CDD" id="cd16327">
    <property type="entry name" value="RseB"/>
    <property type="match status" value="1"/>
</dbReference>
<comment type="subcellular location">
    <subcellularLocation>
        <location evidence="1">Periplasm</location>
    </subcellularLocation>
</comment>
<dbReference type="InterPro" id="IPR033436">
    <property type="entry name" value="MucB/RseB_C"/>
</dbReference>
<evidence type="ECO:0000256" key="1">
    <source>
        <dbReference type="ARBA" id="ARBA00004418"/>
    </source>
</evidence>
<dbReference type="PANTHER" id="PTHR38782:SF1">
    <property type="entry name" value="SIGMA-E FACTOR REGULATORY PROTEIN RSEB"/>
    <property type="match status" value="1"/>
</dbReference>
<dbReference type="InterPro" id="IPR005588">
    <property type="entry name" value="MucB_RseB"/>
</dbReference>